<dbReference type="InterPro" id="IPR011050">
    <property type="entry name" value="Pectin_lyase_fold/virulence"/>
</dbReference>
<evidence type="ECO:0000256" key="1">
    <source>
        <dbReference type="SAM" id="MobiDB-lite"/>
    </source>
</evidence>
<organism evidence="2 3">
    <name type="scientific">Dokdonella fugitiva</name>
    <dbReference type="NCBI Taxonomy" id="328517"/>
    <lineage>
        <taxon>Bacteria</taxon>
        <taxon>Pseudomonadati</taxon>
        <taxon>Pseudomonadota</taxon>
        <taxon>Gammaproteobacteria</taxon>
        <taxon>Lysobacterales</taxon>
        <taxon>Rhodanobacteraceae</taxon>
        <taxon>Dokdonella</taxon>
    </lineage>
</organism>
<dbReference type="RefSeq" id="WP_132000107.1">
    <property type="nucleotide sequence ID" value="NZ_SLWQ01000014.1"/>
</dbReference>
<dbReference type="InterPro" id="IPR059226">
    <property type="entry name" value="Choice_anch_Q_dom"/>
</dbReference>
<name>A0A4R2HX95_9GAMM</name>
<dbReference type="SUPFAM" id="SSF51126">
    <property type="entry name" value="Pectin lyase-like"/>
    <property type="match status" value="1"/>
</dbReference>
<protein>
    <recommendedName>
        <fullName evidence="4">Parallel beta helix pectate lyase-like protein</fullName>
    </recommendedName>
</protein>
<dbReference type="Gene3D" id="2.160.20.10">
    <property type="entry name" value="Single-stranded right-handed beta-helix, Pectin lyase-like"/>
    <property type="match status" value="1"/>
</dbReference>
<dbReference type="AlphaFoldDB" id="A0A4R2HX95"/>
<evidence type="ECO:0000313" key="2">
    <source>
        <dbReference type="EMBL" id="TCO36082.1"/>
    </source>
</evidence>
<comment type="caution">
    <text evidence="2">The sequence shown here is derived from an EMBL/GenBank/DDBJ whole genome shotgun (WGS) entry which is preliminary data.</text>
</comment>
<sequence>MNFHEESSAVAPPAGPDRRTASWSERRNKKATVAPGQAARLRAIATDRRREVHPLRDAFRRLRSAASILPLLVLLALVTTRLAAAADFCVVNEAGAHIALEIARTNGEPDYIKFRSGLLSLTDGLEYDTEAVDSDHELLYIGGGYNDDCTVRTDITMLDGHDQIMPLTVLLHGVDKVILEHISFYRSKTCALCVHMQNELAAVTVDSARFLNGTSDSVGGALVASGFGYLRVRNSLFAGNESVTGAAALVALDGDAFFINNTITRNATVVGDPMAFYAGPYGSGEEAHFSFTNNIIWGNTPDGSPVSDGYDLYLDDGGIYRLSANDIGASRVPAAEAGGMPNLSVDPQLPACFVICLDQRPSPNSPAVNAGDDMPDGVGAALDIMGLPRKMGAHVDIGAYELDEIFVDGFESLALASISFDADVPLGRTP</sequence>
<keyword evidence="3" id="KW-1185">Reference proteome</keyword>
<dbReference type="Proteomes" id="UP000294862">
    <property type="component" value="Unassembled WGS sequence"/>
</dbReference>
<feature type="region of interest" description="Disordered" evidence="1">
    <location>
        <begin position="1"/>
        <end position="30"/>
    </location>
</feature>
<gene>
    <name evidence="2" type="ORF">EV148_1143</name>
</gene>
<dbReference type="OrthoDB" id="5931607at2"/>
<dbReference type="EMBL" id="SLWQ01000014">
    <property type="protein sequence ID" value="TCO36082.1"/>
    <property type="molecule type" value="Genomic_DNA"/>
</dbReference>
<proteinExistence type="predicted"/>
<reference evidence="2 3" key="1">
    <citation type="journal article" date="2015" name="Stand. Genomic Sci.">
        <title>Genomic Encyclopedia of Bacterial and Archaeal Type Strains, Phase III: the genomes of soil and plant-associated and newly described type strains.</title>
        <authorList>
            <person name="Whitman W.B."/>
            <person name="Woyke T."/>
            <person name="Klenk H.P."/>
            <person name="Zhou Y."/>
            <person name="Lilburn T.G."/>
            <person name="Beck B.J."/>
            <person name="De Vos P."/>
            <person name="Vandamme P."/>
            <person name="Eisen J.A."/>
            <person name="Garrity G."/>
            <person name="Hugenholtz P."/>
            <person name="Kyrpides N.C."/>
        </authorList>
    </citation>
    <scope>NUCLEOTIDE SEQUENCE [LARGE SCALE GENOMIC DNA]</scope>
    <source>
        <strain evidence="2 3">A3</strain>
    </source>
</reference>
<evidence type="ECO:0000313" key="3">
    <source>
        <dbReference type="Proteomes" id="UP000294862"/>
    </source>
</evidence>
<dbReference type="NCBIfam" id="NF041518">
    <property type="entry name" value="choice_anch_Q"/>
    <property type="match status" value="1"/>
</dbReference>
<dbReference type="InterPro" id="IPR012334">
    <property type="entry name" value="Pectin_lyas_fold"/>
</dbReference>
<feature type="compositionally biased region" description="Basic and acidic residues" evidence="1">
    <location>
        <begin position="16"/>
        <end position="26"/>
    </location>
</feature>
<accession>A0A4R2HX95</accession>
<evidence type="ECO:0008006" key="4">
    <source>
        <dbReference type="Google" id="ProtNLM"/>
    </source>
</evidence>